<evidence type="ECO:0000259" key="1">
    <source>
        <dbReference type="Pfam" id="PF09450"/>
    </source>
</evidence>
<dbReference type="AlphaFoldDB" id="A0A1H0KW82"/>
<dbReference type="Gene3D" id="1.25.40.70">
    <property type="entry name" value="Phosphatidylinositol 3-kinase, accessory domain (PIK)"/>
    <property type="match status" value="1"/>
</dbReference>
<dbReference type="Pfam" id="PF09450">
    <property type="entry name" value="DUF2019"/>
    <property type="match status" value="1"/>
</dbReference>
<dbReference type="InterPro" id="IPR016024">
    <property type="entry name" value="ARM-type_fold"/>
</dbReference>
<name>A0A1H0KW82_9BACT</name>
<gene>
    <name evidence="2" type="ORF">SAMN04487900_1322</name>
</gene>
<reference evidence="3" key="1">
    <citation type="submission" date="2016-10" db="EMBL/GenBank/DDBJ databases">
        <authorList>
            <person name="de Groot N.N."/>
        </authorList>
    </citation>
    <scope>NUCLEOTIDE SEQUENCE [LARGE SCALE GENOMIC DNA]</scope>
    <source>
        <strain evidence="3">BP1-145</strain>
    </source>
</reference>
<organism evidence="2 3">
    <name type="scientific">Prevotella communis</name>
    <dbReference type="NCBI Taxonomy" id="2913614"/>
    <lineage>
        <taxon>Bacteria</taxon>
        <taxon>Pseudomonadati</taxon>
        <taxon>Bacteroidota</taxon>
        <taxon>Bacteroidia</taxon>
        <taxon>Bacteroidales</taxon>
        <taxon>Prevotellaceae</taxon>
        <taxon>Prevotella</taxon>
    </lineage>
</organism>
<evidence type="ECO:0000313" key="3">
    <source>
        <dbReference type="Proteomes" id="UP000199134"/>
    </source>
</evidence>
<accession>A0A1H0KW82</accession>
<comment type="caution">
    <text evidence="2">The sequence shown here is derived from an EMBL/GenBank/DDBJ whole genome shotgun (WGS) entry which is preliminary data.</text>
</comment>
<proteinExistence type="predicted"/>
<dbReference type="Proteomes" id="UP000199134">
    <property type="component" value="Unassembled WGS sequence"/>
</dbReference>
<dbReference type="EMBL" id="FNIW01000032">
    <property type="protein sequence ID" value="SDO59990.1"/>
    <property type="molecule type" value="Genomic_DNA"/>
</dbReference>
<dbReference type="RefSeq" id="WP_091855063.1">
    <property type="nucleotide sequence ID" value="NZ_FNIW01000032.1"/>
</dbReference>
<evidence type="ECO:0000313" key="2">
    <source>
        <dbReference type="EMBL" id="SDO59990.1"/>
    </source>
</evidence>
<dbReference type="InterPro" id="IPR018568">
    <property type="entry name" value="DUF2019"/>
</dbReference>
<dbReference type="InterPro" id="IPR042236">
    <property type="entry name" value="PI3K_accessory_sf"/>
</dbReference>
<dbReference type="OrthoDB" id="1450106at2"/>
<sequence>MKKITSNDEALKLFEESSIKHSEASETGEYKKCNKNHDIIIACILYLYDSQQLKLLEPFLEHPHVGVRLWAAFVLLSIEREKAEEVLRDIQNGPYGILRGNALYTLKELEKGNLKFPWQWARKEKK</sequence>
<feature type="domain" description="DUF2019" evidence="1">
    <location>
        <begin position="8"/>
        <end position="109"/>
    </location>
</feature>
<protein>
    <recommendedName>
        <fullName evidence="1">DUF2019 domain-containing protein</fullName>
    </recommendedName>
</protein>
<dbReference type="SUPFAM" id="SSF48371">
    <property type="entry name" value="ARM repeat"/>
    <property type="match status" value="1"/>
</dbReference>